<dbReference type="AlphaFoldDB" id="A0A485LXG6"/>
<dbReference type="Gene3D" id="1.20.120.160">
    <property type="entry name" value="HPT domain"/>
    <property type="match status" value="1"/>
</dbReference>
<name>A0A485LXG6_9ZZZZ</name>
<evidence type="ECO:0000256" key="10">
    <source>
        <dbReference type="ARBA" id="ARBA00023012"/>
    </source>
</evidence>
<dbReference type="SMART" id="SM00073">
    <property type="entry name" value="HPT"/>
    <property type="match status" value="1"/>
</dbReference>
<dbReference type="EC" id="2.7.13.3" evidence="2"/>
<keyword evidence="7" id="KW-0547">Nucleotide-binding</keyword>
<dbReference type="PANTHER" id="PTHR43395:SF10">
    <property type="entry name" value="CHEMOTAXIS PROTEIN CHEA"/>
    <property type="match status" value="1"/>
</dbReference>
<dbReference type="Gene3D" id="1.10.287.560">
    <property type="entry name" value="Histidine kinase CheA-like, homodimeric domain"/>
    <property type="match status" value="1"/>
</dbReference>
<dbReference type="PROSITE" id="PS50894">
    <property type="entry name" value="HPT"/>
    <property type="match status" value="1"/>
</dbReference>
<dbReference type="CDD" id="cd00731">
    <property type="entry name" value="CheA_reg"/>
    <property type="match status" value="1"/>
</dbReference>
<dbReference type="SUPFAM" id="SSF55874">
    <property type="entry name" value="ATPase domain of HSP90 chaperone/DNA topoisomerase II/histidine kinase"/>
    <property type="match status" value="1"/>
</dbReference>
<evidence type="ECO:0000256" key="5">
    <source>
        <dbReference type="ARBA" id="ARBA00022553"/>
    </source>
</evidence>
<sequence length="712" mass="78182">MDAQKQLYREEAFDLLAELEEALIELEQQPGDLDIVNRIFRAMHTIKGSGAMFGFDDIASFTHTIETAYDLIREGKLSVDEELISLTLRSCDQIKAMLEASVGGEGADASLIEEITASFKKLISSVQDAAPGQAESCPAGTCGDQVDGLNAEITYRIRFKPHRELFQNGTNPIPLLNEIRGLGHARVICHLKELPGLKELDPEACYTYWDIILTTDKDADAIRDVFIFVEHLSDIKVTKIDDYSEIDDEEYKKIGEILFDRGDISLSDLESILGRQKRIGEMLVESGKARRSEVHSALMEQEHVRNLRKKRMGAVSGDSTSSIRVASHKLDSLVNLVGELVTVQARLTQLAAQRNDHDLVQVSEEVERLAAELRDNAMGIRMLPIGTTFAKFKRLVRDLSTELGKEVNFTTSGEETELDKTVIDRLGDPLVHLIRNSIDHGIESPEQRRAAGKPAEGTIRLTAEHSGAHVLISVSDDGAGLDTEAIRAKAMEKGLISPDANLSEKEIFELILAPGFSTARSVSKVSGRGVGMDVVTSSIKSFGGTVEIASVKGKGTTITLKLPLTLAIIDGLLVTISDEYFVMPLNAVVECVELSADDRRRTHGRNLARVRDEIVPYIPLREVFSLGGNNPAIEQVVVTEIGERRIGFVVDKVVGQHQTVIKNLGKFLRHVEGVSGATIMGDGTVALILDINKLTQQVEFDESNLGGRMYHA</sequence>
<evidence type="ECO:0000256" key="3">
    <source>
        <dbReference type="ARBA" id="ARBA00021495"/>
    </source>
</evidence>
<proteinExistence type="predicted"/>
<evidence type="ECO:0000256" key="8">
    <source>
        <dbReference type="ARBA" id="ARBA00022777"/>
    </source>
</evidence>
<dbReference type="InterPro" id="IPR008207">
    <property type="entry name" value="Sig_transdc_His_kin_Hpt_dom"/>
</dbReference>
<dbReference type="FunFam" id="3.30.565.10:FF:000016">
    <property type="entry name" value="Chemotaxis protein CheA, putative"/>
    <property type="match status" value="1"/>
</dbReference>
<dbReference type="EMBL" id="CAADRM010000077">
    <property type="protein sequence ID" value="VFU13277.1"/>
    <property type="molecule type" value="Genomic_DNA"/>
</dbReference>
<dbReference type="SMART" id="SM00260">
    <property type="entry name" value="CheW"/>
    <property type="match status" value="1"/>
</dbReference>
<dbReference type="InterPro" id="IPR036641">
    <property type="entry name" value="HPT_dom_sf"/>
</dbReference>
<dbReference type="SUPFAM" id="SSF47384">
    <property type="entry name" value="Homodimeric domain of signal transducing histidine kinase"/>
    <property type="match status" value="1"/>
</dbReference>
<dbReference type="PROSITE" id="PS50851">
    <property type="entry name" value="CHEW"/>
    <property type="match status" value="1"/>
</dbReference>
<organism evidence="14">
    <name type="scientific">anaerobic digester metagenome</name>
    <dbReference type="NCBI Taxonomy" id="1263854"/>
    <lineage>
        <taxon>unclassified sequences</taxon>
        <taxon>metagenomes</taxon>
        <taxon>ecological metagenomes</taxon>
    </lineage>
</organism>
<dbReference type="InterPro" id="IPR004105">
    <property type="entry name" value="CheA-like_dim"/>
</dbReference>
<keyword evidence="4" id="KW-0145">Chemotaxis</keyword>
<dbReference type="GO" id="GO:0005737">
    <property type="term" value="C:cytoplasm"/>
    <property type="evidence" value="ECO:0007669"/>
    <property type="project" value="InterPro"/>
</dbReference>
<dbReference type="InterPro" id="IPR004358">
    <property type="entry name" value="Sig_transdc_His_kin-like_C"/>
</dbReference>
<evidence type="ECO:0000256" key="7">
    <source>
        <dbReference type="ARBA" id="ARBA00022741"/>
    </source>
</evidence>
<dbReference type="InterPro" id="IPR037006">
    <property type="entry name" value="CheA-like_homodim_sf"/>
</dbReference>
<dbReference type="SMART" id="SM00387">
    <property type="entry name" value="HATPase_c"/>
    <property type="match status" value="1"/>
</dbReference>
<evidence type="ECO:0000256" key="2">
    <source>
        <dbReference type="ARBA" id="ARBA00012438"/>
    </source>
</evidence>
<dbReference type="InterPro" id="IPR036097">
    <property type="entry name" value="HisK_dim/P_sf"/>
</dbReference>
<dbReference type="InterPro" id="IPR036890">
    <property type="entry name" value="HATPase_C_sf"/>
</dbReference>
<dbReference type="SUPFAM" id="SSF47226">
    <property type="entry name" value="Histidine-containing phosphotransfer domain, HPT domain"/>
    <property type="match status" value="1"/>
</dbReference>
<gene>
    <name evidence="14" type="primary">cheA34H</name>
    <name evidence="14" type="ORF">SCFA_1680002</name>
</gene>
<dbReference type="InterPro" id="IPR036061">
    <property type="entry name" value="CheW-like_dom_sf"/>
</dbReference>
<dbReference type="Pfam" id="PF02518">
    <property type="entry name" value="HATPase_c"/>
    <property type="match status" value="1"/>
</dbReference>
<dbReference type="GO" id="GO:0006935">
    <property type="term" value="P:chemotaxis"/>
    <property type="evidence" value="ECO:0007669"/>
    <property type="project" value="UniProtKB-KW"/>
</dbReference>
<reference evidence="14" key="1">
    <citation type="submission" date="2019-03" db="EMBL/GenBank/DDBJ databases">
        <authorList>
            <person name="Hao L."/>
        </authorList>
    </citation>
    <scope>NUCLEOTIDE SEQUENCE</scope>
</reference>
<dbReference type="Pfam" id="PF01584">
    <property type="entry name" value="CheW"/>
    <property type="match status" value="1"/>
</dbReference>
<comment type="catalytic activity">
    <reaction evidence="1">
        <text>ATP + protein L-histidine = ADP + protein N-phospho-L-histidine.</text>
        <dbReference type="EC" id="2.7.13.3"/>
    </reaction>
</comment>
<evidence type="ECO:0000259" key="11">
    <source>
        <dbReference type="PROSITE" id="PS50109"/>
    </source>
</evidence>
<feature type="domain" description="Histidine kinase" evidence="11">
    <location>
        <begin position="325"/>
        <end position="566"/>
    </location>
</feature>
<dbReference type="InterPro" id="IPR005467">
    <property type="entry name" value="His_kinase_dom"/>
</dbReference>
<dbReference type="Pfam" id="PF01627">
    <property type="entry name" value="Hpt"/>
    <property type="match status" value="1"/>
</dbReference>
<dbReference type="SMART" id="SM01231">
    <property type="entry name" value="H-kinase_dim"/>
    <property type="match status" value="1"/>
</dbReference>
<dbReference type="PRINTS" id="PR00344">
    <property type="entry name" value="BCTRLSENSOR"/>
</dbReference>
<keyword evidence="10" id="KW-0902">Two-component regulatory system</keyword>
<feature type="domain" description="CheW-like" evidence="12">
    <location>
        <begin position="568"/>
        <end position="700"/>
    </location>
</feature>
<keyword evidence="6" id="KW-0808">Transferase</keyword>
<dbReference type="InterPro" id="IPR051315">
    <property type="entry name" value="Bact_Chemotaxis_CheA"/>
</dbReference>
<keyword evidence="5" id="KW-0597">Phosphoprotein</keyword>
<evidence type="ECO:0000313" key="14">
    <source>
        <dbReference type="EMBL" id="VFU13277.1"/>
    </source>
</evidence>
<evidence type="ECO:0000256" key="9">
    <source>
        <dbReference type="ARBA" id="ARBA00022840"/>
    </source>
</evidence>
<dbReference type="SUPFAM" id="SSF50341">
    <property type="entry name" value="CheW-like"/>
    <property type="match status" value="1"/>
</dbReference>
<evidence type="ECO:0000259" key="13">
    <source>
        <dbReference type="PROSITE" id="PS50894"/>
    </source>
</evidence>
<dbReference type="InterPro" id="IPR003594">
    <property type="entry name" value="HATPase_dom"/>
</dbReference>
<protein>
    <recommendedName>
        <fullName evidence="3">Chemotaxis protein CheA</fullName>
        <ecNumber evidence="2">2.7.13.3</ecNumber>
    </recommendedName>
</protein>
<evidence type="ECO:0000256" key="1">
    <source>
        <dbReference type="ARBA" id="ARBA00000085"/>
    </source>
</evidence>
<dbReference type="CDD" id="cd16916">
    <property type="entry name" value="HATPase_CheA-like"/>
    <property type="match status" value="1"/>
</dbReference>
<dbReference type="PANTHER" id="PTHR43395">
    <property type="entry name" value="SENSOR HISTIDINE KINASE CHEA"/>
    <property type="match status" value="1"/>
</dbReference>
<accession>A0A485LXG6</accession>
<evidence type="ECO:0000256" key="6">
    <source>
        <dbReference type="ARBA" id="ARBA00022679"/>
    </source>
</evidence>
<dbReference type="FunFam" id="2.30.30.40:FF:000048">
    <property type="entry name" value="Chemotaxis protein CheA, putative"/>
    <property type="match status" value="1"/>
</dbReference>
<dbReference type="CDD" id="cd00088">
    <property type="entry name" value="HPT"/>
    <property type="match status" value="1"/>
</dbReference>
<dbReference type="PROSITE" id="PS50109">
    <property type="entry name" value="HIS_KIN"/>
    <property type="match status" value="1"/>
</dbReference>
<keyword evidence="9" id="KW-0067">ATP-binding</keyword>
<dbReference type="Gene3D" id="2.30.30.40">
    <property type="entry name" value="SH3 Domains"/>
    <property type="match status" value="1"/>
</dbReference>
<feature type="domain" description="HPt" evidence="13">
    <location>
        <begin position="1"/>
        <end position="101"/>
    </location>
</feature>
<dbReference type="Gene3D" id="3.30.565.10">
    <property type="entry name" value="Histidine kinase-like ATPase, C-terminal domain"/>
    <property type="match status" value="1"/>
</dbReference>
<dbReference type="GO" id="GO:0000155">
    <property type="term" value="F:phosphorelay sensor kinase activity"/>
    <property type="evidence" value="ECO:0007669"/>
    <property type="project" value="InterPro"/>
</dbReference>
<dbReference type="Pfam" id="PF02895">
    <property type="entry name" value="H-kinase_dim"/>
    <property type="match status" value="1"/>
</dbReference>
<keyword evidence="8 14" id="KW-0418">Kinase</keyword>
<dbReference type="InterPro" id="IPR002545">
    <property type="entry name" value="CheW-lke_dom"/>
</dbReference>
<evidence type="ECO:0000256" key="4">
    <source>
        <dbReference type="ARBA" id="ARBA00022500"/>
    </source>
</evidence>
<dbReference type="GO" id="GO:0005524">
    <property type="term" value="F:ATP binding"/>
    <property type="evidence" value="ECO:0007669"/>
    <property type="project" value="UniProtKB-KW"/>
</dbReference>
<evidence type="ECO:0000259" key="12">
    <source>
        <dbReference type="PROSITE" id="PS50851"/>
    </source>
</evidence>